<comment type="caution">
    <text evidence="1">The sequence shown here is derived from an EMBL/GenBank/DDBJ whole genome shotgun (WGS) entry which is preliminary data.</text>
</comment>
<dbReference type="AlphaFoldDB" id="A0A0F8YTF5"/>
<gene>
    <name evidence="1" type="ORF">LCGC14_2780390</name>
</gene>
<sequence length="39" mass="4167">TMPTQADLQEARRELAGAIAAEKWADGFKMAIGVLAMFG</sequence>
<name>A0A0F8YTF5_9ZZZZ</name>
<feature type="non-terminal residue" evidence="1">
    <location>
        <position position="1"/>
    </location>
</feature>
<protein>
    <submittedName>
        <fullName evidence="1">Uncharacterized protein</fullName>
    </submittedName>
</protein>
<dbReference type="EMBL" id="LAZR01051638">
    <property type="protein sequence ID" value="KKK84732.1"/>
    <property type="molecule type" value="Genomic_DNA"/>
</dbReference>
<organism evidence="1">
    <name type="scientific">marine sediment metagenome</name>
    <dbReference type="NCBI Taxonomy" id="412755"/>
    <lineage>
        <taxon>unclassified sequences</taxon>
        <taxon>metagenomes</taxon>
        <taxon>ecological metagenomes</taxon>
    </lineage>
</organism>
<proteinExistence type="predicted"/>
<accession>A0A0F8YTF5</accession>
<evidence type="ECO:0000313" key="1">
    <source>
        <dbReference type="EMBL" id="KKK84732.1"/>
    </source>
</evidence>
<reference evidence="1" key="1">
    <citation type="journal article" date="2015" name="Nature">
        <title>Complex archaea that bridge the gap between prokaryotes and eukaryotes.</title>
        <authorList>
            <person name="Spang A."/>
            <person name="Saw J.H."/>
            <person name="Jorgensen S.L."/>
            <person name="Zaremba-Niedzwiedzka K."/>
            <person name="Martijn J."/>
            <person name="Lind A.E."/>
            <person name="van Eijk R."/>
            <person name="Schleper C."/>
            <person name="Guy L."/>
            <person name="Ettema T.J."/>
        </authorList>
    </citation>
    <scope>NUCLEOTIDE SEQUENCE</scope>
</reference>